<dbReference type="EMBL" id="JASJQH010000859">
    <property type="protein sequence ID" value="KAK9762710.1"/>
    <property type="molecule type" value="Genomic_DNA"/>
</dbReference>
<keyword evidence="12" id="KW-1185">Reference proteome</keyword>
<keyword evidence="5" id="KW-0472">Membrane</keyword>
<evidence type="ECO:0000313" key="12">
    <source>
        <dbReference type="Proteomes" id="UP001479436"/>
    </source>
</evidence>
<sequence>MHLKYSLHRFVFQNDIAGLENALGGSLYNEINERDHHGNTPLQLSLLLEHTEIAHILLDRGADCISRRKDRNGVPAWSPLDDAIALQRRDLVQKIMLKSIEQQTRDWCAPPALSAKSHQPLANEIPVSSNSSPEGGPLARLNQRLGETLDLTFHWKFTSRLSNMLARHALPRDALRIRKKGNFFRCDFGETTLILGGGFSHQNEKPTESMQKRRQYLKKNNLSRFSLIIKADDAISAQAFPLPPSVILVDHERECVQEIFPNPSEHLIDSLVVNLMRSPMVKWWLPLQEVTIKQCGESKSKLSLLKKKNGSTIYKIKNASISILARELVENLWTSPNGRTVRVSSNALISKLRSLGFNGLDTLLSEDLGDTITEPNNEAAQDSDSDLESDSDEDSESTNSNGKSSGPRFKFLKRNDKLDAASKRQSLAWDEVNVEQLGSMYANEQELMPVVAADNYEDYFDERNTGAITFSKAKVSTQIFKFECKQPIKVCWAQPNSSNKSKNLSNGNNGFPITLSQIAPVLEQIFGGGVLDWSGFTRLCNIAHKDGETPSGFPVKIDLPIHPVLGIRISTKECEVGSEISEEEFWFKNYTPGEIFK</sequence>
<feature type="repeat" description="ANK" evidence="8">
    <location>
        <begin position="37"/>
        <end position="69"/>
    </location>
</feature>
<dbReference type="InterPro" id="IPR021832">
    <property type="entry name" value="ANKRD13"/>
</dbReference>
<dbReference type="InterPro" id="IPR055285">
    <property type="entry name" value="ANKRD13_C"/>
</dbReference>
<keyword evidence="6" id="KW-0143">Chaperone</keyword>
<reference evidence="11 12" key="1">
    <citation type="submission" date="2023-04" db="EMBL/GenBank/DDBJ databases">
        <title>Genome of Basidiobolus ranarum AG-B5.</title>
        <authorList>
            <person name="Stajich J.E."/>
            <person name="Carter-House D."/>
            <person name="Gryganskyi A."/>
        </authorList>
    </citation>
    <scope>NUCLEOTIDE SEQUENCE [LARGE SCALE GENOMIC DNA]</scope>
    <source>
        <strain evidence="11 12">AG-B5</strain>
    </source>
</reference>
<evidence type="ECO:0000259" key="10">
    <source>
        <dbReference type="Pfam" id="PF11904"/>
    </source>
</evidence>
<feature type="compositionally biased region" description="Acidic residues" evidence="9">
    <location>
        <begin position="381"/>
        <end position="396"/>
    </location>
</feature>
<evidence type="ECO:0000313" key="11">
    <source>
        <dbReference type="EMBL" id="KAK9762710.1"/>
    </source>
</evidence>
<dbReference type="Proteomes" id="UP001479436">
    <property type="component" value="Unassembled WGS sequence"/>
</dbReference>
<protein>
    <submittedName>
        <fullName evidence="11">Ankyrin repeat domain-containing protein 13C</fullName>
    </submittedName>
</protein>
<dbReference type="Gene3D" id="1.25.40.20">
    <property type="entry name" value="Ankyrin repeat-containing domain"/>
    <property type="match status" value="1"/>
</dbReference>
<evidence type="ECO:0000256" key="5">
    <source>
        <dbReference type="ARBA" id="ARBA00023136"/>
    </source>
</evidence>
<comment type="caution">
    <text evidence="11">The sequence shown here is derived from an EMBL/GenBank/DDBJ whole genome shotgun (WGS) entry which is preliminary data.</text>
</comment>
<evidence type="ECO:0000256" key="6">
    <source>
        <dbReference type="ARBA" id="ARBA00023186"/>
    </source>
</evidence>
<feature type="region of interest" description="Disordered" evidence="9">
    <location>
        <begin position="368"/>
        <end position="410"/>
    </location>
</feature>
<dbReference type="PANTHER" id="PTHR12447:SF25">
    <property type="entry name" value="ANKYRIN REPEAT DOMAIN-CONTAINING PROTEIN 13C"/>
    <property type="match status" value="1"/>
</dbReference>
<evidence type="ECO:0000256" key="2">
    <source>
        <dbReference type="ARBA" id="ARBA00022737"/>
    </source>
</evidence>
<dbReference type="PROSITE" id="PS50297">
    <property type="entry name" value="ANK_REP_REGION"/>
    <property type="match status" value="1"/>
</dbReference>
<feature type="domain" description="Ankyrin repeat" evidence="10">
    <location>
        <begin position="223"/>
        <end position="573"/>
    </location>
</feature>
<gene>
    <name evidence="11" type="primary">ANKRD13C_3</name>
    <name evidence="11" type="ORF">K7432_011295</name>
</gene>
<feature type="region of interest" description="Disordered" evidence="9">
    <location>
        <begin position="118"/>
        <end position="137"/>
    </location>
</feature>
<evidence type="ECO:0000256" key="1">
    <source>
        <dbReference type="ARBA" id="ARBA00004586"/>
    </source>
</evidence>
<dbReference type="InterPro" id="IPR002110">
    <property type="entry name" value="Ankyrin_rpt"/>
</dbReference>
<keyword evidence="3" id="KW-0256">Endoplasmic reticulum</keyword>
<dbReference type="PROSITE" id="PS50088">
    <property type="entry name" value="ANK_REPEAT"/>
    <property type="match status" value="1"/>
</dbReference>
<dbReference type="SUPFAM" id="SSF48403">
    <property type="entry name" value="Ankyrin repeat"/>
    <property type="match status" value="1"/>
</dbReference>
<evidence type="ECO:0000256" key="7">
    <source>
        <dbReference type="ARBA" id="ARBA00037107"/>
    </source>
</evidence>
<dbReference type="InterPro" id="IPR036770">
    <property type="entry name" value="Ankyrin_rpt-contain_sf"/>
</dbReference>
<evidence type="ECO:0000256" key="4">
    <source>
        <dbReference type="ARBA" id="ARBA00023043"/>
    </source>
</evidence>
<evidence type="ECO:0000256" key="3">
    <source>
        <dbReference type="ARBA" id="ARBA00022824"/>
    </source>
</evidence>
<proteinExistence type="predicted"/>
<dbReference type="Pfam" id="PF11904">
    <property type="entry name" value="ANKRD13_C"/>
    <property type="match status" value="1"/>
</dbReference>
<name>A0ABR2WMG9_9FUNG</name>
<comment type="subcellular location">
    <subcellularLocation>
        <location evidence="1">Endoplasmic reticulum membrane</location>
    </subcellularLocation>
</comment>
<organism evidence="11 12">
    <name type="scientific">Basidiobolus ranarum</name>
    <dbReference type="NCBI Taxonomy" id="34480"/>
    <lineage>
        <taxon>Eukaryota</taxon>
        <taxon>Fungi</taxon>
        <taxon>Fungi incertae sedis</taxon>
        <taxon>Zoopagomycota</taxon>
        <taxon>Entomophthoromycotina</taxon>
        <taxon>Basidiobolomycetes</taxon>
        <taxon>Basidiobolales</taxon>
        <taxon>Basidiobolaceae</taxon>
        <taxon>Basidiobolus</taxon>
    </lineage>
</organism>
<comment type="function">
    <text evidence="7">Acts as a molecular chaperone for G protein-coupled receptors, regulating their biogenesis and exit from the ER.</text>
</comment>
<keyword evidence="4 8" id="KW-0040">ANK repeat</keyword>
<keyword evidence="2" id="KW-0677">Repeat</keyword>
<accession>A0ABR2WMG9</accession>
<evidence type="ECO:0000256" key="9">
    <source>
        <dbReference type="SAM" id="MobiDB-lite"/>
    </source>
</evidence>
<dbReference type="PANTHER" id="PTHR12447">
    <property type="entry name" value="ANKYRIN REPEAT DOMAIN-CONTAINING PROTEIN 13"/>
    <property type="match status" value="1"/>
</dbReference>
<evidence type="ECO:0000256" key="8">
    <source>
        <dbReference type="PROSITE-ProRule" id="PRU00023"/>
    </source>
</evidence>